<keyword evidence="2" id="KW-1185">Reference proteome</keyword>
<dbReference type="PANTHER" id="PTHR43642:SF1">
    <property type="entry name" value="HYBRID SIGNAL TRANSDUCTION HISTIDINE KINASE G"/>
    <property type="match status" value="1"/>
</dbReference>
<reference evidence="1 2" key="1">
    <citation type="submission" date="2022-04" db="EMBL/GenBank/DDBJ databases">
        <title>Positive selection, recombination, and allopatry shape intraspecific diversity of widespread and dominant cyanobacteria.</title>
        <authorList>
            <person name="Wei J."/>
            <person name="Shu W."/>
            <person name="Hu C."/>
        </authorList>
    </citation>
    <scope>NUCLEOTIDE SEQUENCE [LARGE SCALE GENOMIC DNA]</scope>
    <source>
        <strain evidence="1 2">GB2-A4</strain>
    </source>
</reference>
<evidence type="ECO:0000313" key="2">
    <source>
        <dbReference type="Proteomes" id="UP001464891"/>
    </source>
</evidence>
<comment type="caution">
    <text evidence="1">The sequence shown here is derived from an EMBL/GenBank/DDBJ whole genome shotgun (WGS) entry which is preliminary data.</text>
</comment>
<sequence length="249" mass="27622">MKLLGVALPESPTQLDIQQRLEKTKAAWHGKNIEDLSNLPVMKDAKKLAAIRLLSSLFSATFIAAPALLLLTVCEQVNLSINHGNVSFSAFVYASYGTILNGVLQDIESAYQFGSLALSLVEQLNADSINYRTFNLVAATILHGKIHIRETIALFQASYENAIENGDLEWGGYAVHNKCLYSYFNGPELMELEPEIKTISNTIARLKQETVLTWCQTHRQVVLNLLGQVENPCRLQGVAYNEETLLPLS</sequence>
<dbReference type="Proteomes" id="UP001464891">
    <property type="component" value="Unassembled WGS sequence"/>
</dbReference>
<proteinExistence type="predicted"/>
<accession>A0ABV0JFU7</accession>
<dbReference type="PANTHER" id="PTHR43642">
    <property type="entry name" value="HYBRID SIGNAL TRANSDUCTION HISTIDINE KINASE G"/>
    <property type="match status" value="1"/>
</dbReference>
<name>A0ABV0JFU7_9CYAN</name>
<protein>
    <submittedName>
        <fullName evidence="1">Uncharacterized protein</fullName>
    </submittedName>
</protein>
<evidence type="ECO:0000313" key="1">
    <source>
        <dbReference type="EMBL" id="MEP0820664.1"/>
    </source>
</evidence>
<dbReference type="RefSeq" id="WP_348252663.1">
    <property type="nucleotide sequence ID" value="NZ_JAMPKM010000039.1"/>
</dbReference>
<dbReference type="InterPro" id="IPR053159">
    <property type="entry name" value="Hybrid_Histidine_Kinase"/>
</dbReference>
<gene>
    <name evidence="1" type="ORF">NC998_26600</name>
</gene>
<organism evidence="1 2">
    <name type="scientific">Trichocoleus desertorum GB2-A4</name>
    <dbReference type="NCBI Taxonomy" id="2933944"/>
    <lineage>
        <taxon>Bacteria</taxon>
        <taxon>Bacillati</taxon>
        <taxon>Cyanobacteriota</taxon>
        <taxon>Cyanophyceae</taxon>
        <taxon>Leptolyngbyales</taxon>
        <taxon>Trichocoleusaceae</taxon>
        <taxon>Trichocoleus</taxon>
    </lineage>
</organism>
<dbReference type="EMBL" id="JAMPKM010000039">
    <property type="protein sequence ID" value="MEP0820664.1"/>
    <property type="molecule type" value="Genomic_DNA"/>
</dbReference>